<dbReference type="Proteomes" id="UP000663887">
    <property type="component" value="Unassembled WGS sequence"/>
</dbReference>
<evidence type="ECO:0000313" key="7">
    <source>
        <dbReference type="EMBL" id="CAF3866723.1"/>
    </source>
</evidence>
<organism evidence="1 8">
    <name type="scientific">Rotaria magnacalcarata</name>
    <dbReference type="NCBI Taxonomy" id="392030"/>
    <lineage>
        <taxon>Eukaryota</taxon>
        <taxon>Metazoa</taxon>
        <taxon>Spiralia</taxon>
        <taxon>Gnathifera</taxon>
        <taxon>Rotifera</taxon>
        <taxon>Eurotatoria</taxon>
        <taxon>Bdelloidea</taxon>
        <taxon>Philodinida</taxon>
        <taxon>Philodinidae</taxon>
        <taxon>Rotaria</taxon>
    </lineage>
</organism>
<name>A0A816S778_9BILA</name>
<protein>
    <submittedName>
        <fullName evidence="1">Uncharacterized protein</fullName>
    </submittedName>
</protein>
<accession>A0A816S778</accession>
<dbReference type="Proteomes" id="UP000681720">
    <property type="component" value="Unassembled WGS sequence"/>
</dbReference>
<sequence length="133" mass="15905">MFMKLKAIKIYSSIIRTDLHSIRLAYEFYRFAKLNSLQQPEIHRYKLEVIHHGYIKTVEDRTLICYHMYEISLEMNGSLQIRSSSCAVSQRKTEENWKDPYKSTTKQTDKEIKAISCHLKSSFLPQWKDWQLV</sequence>
<gene>
    <name evidence="3" type="ORF">BYL167_LOCUS1669</name>
    <name evidence="5" type="ORF">GIL414_LOCUS336</name>
    <name evidence="7" type="ORF">OVN521_LOCUS7691</name>
    <name evidence="4" type="ORF">SMN809_LOCUS256</name>
    <name evidence="6" type="ORF">UXM345_LOCUS7777</name>
    <name evidence="1" type="ORF">WKI299_LOCUS16364</name>
    <name evidence="2" type="ORF">XDN619_LOCUS28350</name>
</gene>
<evidence type="ECO:0000313" key="2">
    <source>
        <dbReference type="EMBL" id="CAF2149483.1"/>
    </source>
</evidence>
<dbReference type="EMBL" id="CAJOBG010000856">
    <property type="protein sequence ID" value="CAF3866723.1"/>
    <property type="molecule type" value="Genomic_DNA"/>
</dbReference>
<evidence type="ECO:0000313" key="9">
    <source>
        <dbReference type="Proteomes" id="UP000663866"/>
    </source>
</evidence>
<dbReference type="Proteomes" id="UP000663842">
    <property type="component" value="Unassembled WGS sequence"/>
</dbReference>
<evidence type="ECO:0000313" key="6">
    <source>
        <dbReference type="EMBL" id="CAF3850130.1"/>
    </source>
</evidence>
<dbReference type="Proteomes" id="UP000676336">
    <property type="component" value="Unassembled WGS sequence"/>
</dbReference>
<proteinExistence type="predicted"/>
<dbReference type="EMBL" id="CAJOBI010000024">
    <property type="protein sequence ID" value="CAF3783529.1"/>
    <property type="molecule type" value="Genomic_DNA"/>
</dbReference>
<evidence type="ECO:0000313" key="4">
    <source>
        <dbReference type="EMBL" id="CAF3783529.1"/>
    </source>
</evidence>
<dbReference type="Proteomes" id="UP000663856">
    <property type="component" value="Unassembled WGS sequence"/>
</dbReference>
<dbReference type="AlphaFoldDB" id="A0A816S778"/>
<dbReference type="EMBL" id="CAJNRF010006506">
    <property type="protein sequence ID" value="CAF2081563.1"/>
    <property type="molecule type" value="Genomic_DNA"/>
</dbReference>
<evidence type="ECO:0000313" key="3">
    <source>
        <dbReference type="EMBL" id="CAF3775966.1"/>
    </source>
</evidence>
<evidence type="ECO:0000313" key="5">
    <source>
        <dbReference type="EMBL" id="CAF3786954.1"/>
    </source>
</evidence>
<comment type="caution">
    <text evidence="1">The sequence shown here is derived from an EMBL/GenBank/DDBJ whole genome shotgun (WGS) entry which is preliminary data.</text>
</comment>
<dbReference type="EMBL" id="CAJOBF010000656">
    <property type="protein sequence ID" value="CAF3850130.1"/>
    <property type="molecule type" value="Genomic_DNA"/>
</dbReference>
<dbReference type="Proteomes" id="UP000663866">
    <property type="component" value="Unassembled WGS sequence"/>
</dbReference>
<keyword evidence="9" id="KW-1185">Reference proteome</keyword>
<dbReference type="Proteomes" id="UP000681967">
    <property type="component" value="Unassembled WGS sequence"/>
</dbReference>
<dbReference type="EMBL" id="CAJOBJ010000036">
    <property type="protein sequence ID" value="CAF3786954.1"/>
    <property type="molecule type" value="Genomic_DNA"/>
</dbReference>
<dbReference type="EMBL" id="CAJNRG010013565">
    <property type="protein sequence ID" value="CAF2149483.1"/>
    <property type="molecule type" value="Genomic_DNA"/>
</dbReference>
<evidence type="ECO:0000313" key="1">
    <source>
        <dbReference type="EMBL" id="CAF2081563.1"/>
    </source>
</evidence>
<evidence type="ECO:0000313" key="8">
    <source>
        <dbReference type="Proteomes" id="UP000663856"/>
    </source>
</evidence>
<dbReference type="EMBL" id="CAJOBH010000262">
    <property type="protein sequence ID" value="CAF3775966.1"/>
    <property type="molecule type" value="Genomic_DNA"/>
</dbReference>
<reference evidence="1" key="1">
    <citation type="submission" date="2021-02" db="EMBL/GenBank/DDBJ databases">
        <authorList>
            <person name="Nowell W R."/>
        </authorList>
    </citation>
    <scope>NUCLEOTIDE SEQUENCE</scope>
</reference>